<evidence type="ECO:0000313" key="2">
    <source>
        <dbReference type="EMBL" id="MEX0381654.1"/>
    </source>
</evidence>
<dbReference type="SUPFAM" id="SSF52788">
    <property type="entry name" value="Phosphotyrosine protein phosphatases I"/>
    <property type="match status" value="1"/>
</dbReference>
<sequence>MKKIYFLCTGNSCRSQMAEGY</sequence>
<feature type="domain" description="Phosphotyrosine protein phosphatase I" evidence="1">
    <location>
        <begin position="4"/>
        <end position="20"/>
    </location>
</feature>
<dbReference type="InterPro" id="IPR023485">
    <property type="entry name" value="Ptyr_pPase"/>
</dbReference>
<keyword evidence="3" id="KW-1185">Reference proteome</keyword>
<dbReference type="Pfam" id="PF01451">
    <property type="entry name" value="LMWPc"/>
    <property type="match status" value="1"/>
</dbReference>
<evidence type="ECO:0000313" key="3">
    <source>
        <dbReference type="Proteomes" id="UP001556617"/>
    </source>
</evidence>
<evidence type="ECO:0000259" key="1">
    <source>
        <dbReference type="Pfam" id="PF01451"/>
    </source>
</evidence>
<gene>
    <name evidence="2" type="ORF">AB3K24_10070</name>
</gene>
<dbReference type="Proteomes" id="UP001556617">
    <property type="component" value="Unassembled WGS sequence"/>
</dbReference>
<dbReference type="Gene3D" id="3.40.50.2300">
    <property type="match status" value="1"/>
</dbReference>
<reference evidence="2 3" key="1">
    <citation type="submission" date="2024-07" db="EMBL/GenBank/DDBJ databases">
        <authorList>
            <person name="Yun M."/>
        </authorList>
    </citation>
    <scope>NUCLEOTIDE SEQUENCE [LARGE SCALE GENOMIC DNA]</scope>
    <source>
        <strain evidence="2 3">MS01</strain>
    </source>
</reference>
<dbReference type="InterPro" id="IPR036196">
    <property type="entry name" value="Ptyr_pPase_sf"/>
</dbReference>
<name>A0ABV3S5C0_9LACO</name>
<dbReference type="EMBL" id="JBFPER010000002">
    <property type="protein sequence ID" value="MEX0381654.1"/>
    <property type="molecule type" value="Genomic_DNA"/>
</dbReference>
<comment type="caution">
    <text evidence="2">The sequence shown here is derived from an EMBL/GenBank/DDBJ whole genome shotgun (WGS) entry which is preliminary data.</text>
</comment>
<accession>A0ABV3S5C0</accession>
<protein>
    <submittedName>
        <fullName evidence="2">Arsenate reductase (Thioredoxin)</fullName>
    </submittedName>
</protein>
<feature type="non-terminal residue" evidence="2">
    <location>
        <position position="21"/>
    </location>
</feature>
<proteinExistence type="predicted"/>
<organism evidence="2 3">
    <name type="scientific">Leuconostoc aquikimchii</name>
    <dbReference type="NCBI Taxonomy" id="3236804"/>
    <lineage>
        <taxon>Bacteria</taxon>
        <taxon>Bacillati</taxon>
        <taxon>Bacillota</taxon>
        <taxon>Bacilli</taxon>
        <taxon>Lactobacillales</taxon>
        <taxon>Lactobacillaceae</taxon>
        <taxon>Leuconostoc</taxon>
    </lineage>
</organism>